<dbReference type="STRING" id="867345.SAMN05421693_11265"/>
<sequence length="217" mass="24547">MSGMSLTTAITPILMAALAVAAISPANGQVYRWEDERGQTHISDVPPPYSTRYDREIIDRRGLVIQRLERAKTAEEIAAEQAEQARQDALSQARAEQARADWILLQSFGSEQELLHARDDRISLIDANISITQEKLDNLHDQVRQLEARIQPQIAAGQPAPEGATEQLDSLGRQIRLQAQYLEQRSQERDRVTARFEQDLIRFRALRQPPPEAPPPR</sequence>
<feature type="signal peptide" evidence="2">
    <location>
        <begin position="1"/>
        <end position="21"/>
    </location>
</feature>
<keyword evidence="2" id="KW-0732">Signal</keyword>
<evidence type="ECO:0000313" key="4">
    <source>
        <dbReference type="EMBL" id="SEP96602.1"/>
    </source>
</evidence>
<proteinExistence type="predicted"/>
<dbReference type="Proteomes" id="UP000199496">
    <property type="component" value="Unassembled WGS sequence"/>
</dbReference>
<keyword evidence="5" id="KW-1185">Reference proteome</keyword>
<dbReference type="InterPro" id="IPR025392">
    <property type="entry name" value="DUF4124"/>
</dbReference>
<protein>
    <recommendedName>
        <fullName evidence="3">DUF4124 domain-containing protein</fullName>
    </recommendedName>
</protein>
<evidence type="ECO:0000256" key="2">
    <source>
        <dbReference type="SAM" id="SignalP"/>
    </source>
</evidence>
<accession>A0A1H9C643</accession>
<dbReference type="Pfam" id="PF13511">
    <property type="entry name" value="DUF4124"/>
    <property type="match status" value="1"/>
</dbReference>
<feature type="domain" description="DUF4124" evidence="3">
    <location>
        <begin position="18"/>
        <end position="78"/>
    </location>
</feature>
<name>A0A1H9C643_9GAMM</name>
<feature type="coiled-coil region" evidence="1">
    <location>
        <begin position="65"/>
        <end position="99"/>
    </location>
</feature>
<evidence type="ECO:0000256" key="1">
    <source>
        <dbReference type="SAM" id="Coils"/>
    </source>
</evidence>
<evidence type="ECO:0000259" key="3">
    <source>
        <dbReference type="Pfam" id="PF13511"/>
    </source>
</evidence>
<organism evidence="4 5">
    <name type="scientific">Ectothiorhodospira magna</name>
    <dbReference type="NCBI Taxonomy" id="867345"/>
    <lineage>
        <taxon>Bacteria</taxon>
        <taxon>Pseudomonadati</taxon>
        <taxon>Pseudomonadota</taxon>
        <taxon>Gammaproteobacteria</taxon>
        <taxon>Chromatiales</taxon>
        <taxon>Ectothiorhodospiraceae</taxon>
        <taxon>Ectothiorhodospira</taxon>
    </lineage>
</organism>
<keyword evidence="1" id="KW-0175">Coiled coil</keyword>
<evidence type="ECO:0000313" key="5">
    <source>
        <dbReference type="Proteomes" id="UP000199496"/>
    </source>
</evidence>
<feature type="chain" id="PRO_5011777921" description="DUF4124 domain-containing protein" evidence="2">
    <location>
        <begin position="22"/>
        <end position="217"/>
    </location>
</feature>
<reference evidence="4 5" key="1">
    <citation type="submission" date="2016-10" db="EMBL/GenBank/DDBJ databases">
        <authorList>
            <person name="de Groot N.N."/>
        </authorList>
    </citation>
    <scope>NUCLEOTIDE SEQUENCE [LARGE SCALE GENOMIC DNA]</scope>
    <source>
        <strain evidence="4 5">B7-7</strain>
    </source>
</reference>
<gene>
    <name evidence="4" type="ORF">SAMN05421693_11265</name>
</gene>
<dbReference type="AlphaFoldDB" id="A0A1H9C643"/>
<dbReference type="EMBL" id="FOFO01000012">
    <property type="protein sequence ID" value="SEP96602.1"/>
    <property type="molecule type" value="Genomic_DNA"/>
</dbReference>